<protein>
    <recommendedName>
        <fullName evidence="4">Outer-membrane lipoprotein LolB</fullName>
    </recommendedName>
</protein>
<comment type="subcellular location">
    <subcellularLocation>
        <location evidence="1">Cell outer membrane</location>
        <topology evidence="1">Lipid-anchor</topology>
    </subcellularLocation>
</comment>
<accession>A0A918JNE1</accession>
<dbReference type="RefSeq" id="WP_189385224.1">
    <property type="nucleotide sequence ID" value="NZ_BAABFY010000047.1"/>
</dbReference>
<dbReference type="NCBIfam" id="TIGR00548">
    <property type="entry name" value="lolB"/>
    <property type="match status" value="1"/>
</dbReference>
<dbReference type="Pfam" id="PF03550">
    <property type="entry name" value="LolB"/>
    <property type="match status" value="1"/>
</dbReference>
<dbReference type="EMBL" id="BMYS01000012">
    <property type="protein sequence ID" value="GGW88709.1"/>
    <property type="molecule type" value="Genomic_DNA"/>
</dbReference>
<evidence type="ECO:0000256" key="9">
    <source>
        <dbReference type="ARBA" id="ARBA00023139"/>
    </source>
</evidence>
<gene>
    <name evidence="14" type="primary">lolB</name>
    <name evidence="14" type="ORF">GCM10011450_18730</name>
</gene>
<evidence type="ECO:0000256" key="2">
    <source>
        <dbReference type="ARBA" id="ARBA00009696"/>
    </source>
</evidence>
<evidence type="ECO:0000256" key="8">
    <source>
        <dbReference type="ARBA" id="ARBA00023136"/>
    </source>
</evidence>
<dbReference type="CDD" id="cd16326">
    <property type="entry name" value="LolB"/>
    <property type="match status" value="1"/>
</dbReference>
<dbReference type="SUPFAM" id="SSF89392">
    <property type="entry name" value="Prokaryotic lipoproteins and lipoprotein localization factors"/>
    <property type="match status" value="1"/>
</dbReference>
<comment type="similarity">
    <text evidence="2">Belongs to the LolB family.</text>
</comment>
<keyword evidence="9" id="KW-0564">Palmitate</keyword>
<dbReference type="AlphaFoldDB" id="A0A918JNE1"/>
<feature type="signal peptide" evidence="13">
    <location>
        <begin position="1"/>
        <end position="28"/>
    </location>
</feature>
<comment type="caution">
    <text evidence="14">The sequence shown here is derived from an EMBL/GenBank/DDBJ whole genome shotgun (WGS) entry which is preliminary data.</text>
</comment>
<dbReference type="Proteomes" id="UP000608345">
    <property type="component" value="Unassembled WGS sequence"/>
</dbReference>
<keyword evidence="5" id="KW-0813">Transport</keyword>
<evidence type="ECO:0000313" key="15">
    <source>
        <dbReference type="Proteomes" id="UP000608345"/>
    </source>
</evidence>
<keyword evidence="6 13" id="KW-0732">Signal</keyword>
<evidence type="ECO:0000256" key="10">
    <source>
        <dbReference type="ARBA" id="ARBA00023186"/>
    </source>
</evidence>
<evidence type="ECO:0000256" key="4">
    <source>
        <dbReference type="ARBA" id="ARBA00016202"/>
    </source>
</evidence>
<keyword evidence="7" id="KW-0653">Protein transport</keyword>
<keyword evidence="12 14" id="KW-0449">Lipoprotein</keyword>
<evidence type="ECO:0000313" key="14">
    <source>
        <dbReference type="EMBL" id="GGW88709.1"/>
    </source>
</evidence>
<evidence type="ECO:0000256" key="3">
    <source>
        <dbReference type="ARBA" id="ARBA00011245"/>
    </source>
</evidence>
<dbReference type="PROSITE" id="PS51257">
    <property type="entry name" value="PROKAR_LIPOPROTEIN"/>
    <property type="match status" value="1"/>
</dbReference>
<dbReference type="InterPro" id="IPR004565">
    <property type="entry name" value="OM_lipoprot_LolB"/>
</dbReference>
<sequence length="193" mass="21297">MKPFKQFFRYVGALSLIGLLAACAPALKQPTTQDEATYSRAGRFALNVWDKTIDRNKDAVQGGFLWLDTRQRLELDLRNPLGSTLARVSVTPDSATLVHADGSQVTAENPDALVAEVLGSEIPVSGLRYWLKGIVAPAKVELEQRDAQGRLGSFTQAGWKVTLSDYDHKGPRKLGMVRNETFQTITVRLVINE</sequence>
<dbReference type="InterPro" id="IPR029046">
    <property type="entry name" value="LolA/LolB/LppX"/>
</dbReference>
<evidence type="ECO:0000256" key="11">
    <source>
        <dbReference type="ARBA" id="ARBA00023237"/>
    </source>
</evidence>
<evidence type="ECO:0000256" key="1">
    <source>
        <dbReference type="ARBA" id="ARBA00004459"/>
    </source>
</evidence>
<dbReference type="GO" id="GO:0015031">
    <property type="term" value="P:protein transport"/>
    <property type="evidence" value="ECO:0007669"/>
    <property type="project" value="UniProtKB-KW"/>
</dbReference>
<keyword evidence="8" id="KW-0472">Membrane</keyword>
<evidence type="ECO:0000256" key="6">
    <source>
        <dbReference type="ARBA" id="ARBA00022729"/>
    </source>
</evidence>
<keyword evidence="11" id="KW-0998">Cell outer membrane</keyword>
<organism evidence="14 15">
    <name type="scientific">Advenella faeciporci</name>
    <dbReference type="NCBI Taxonomy" id="797535"/>
    <lineage>
        <taxon>Bacteria</taxon>
        <taxon>Pseudomonadati</taxon>
        <taxon>Pseudomonadota</taxon>
        <taxon>Betaproteobacteria</taxon>
        <taxon>Burkholderiales</taxon>
        <taxon>Alcaligenaceae</taxon>
    </lineage>
</organism>
<reference evidence="14" key="2">
    <citation type="submission" date="2020-09" db="EMBL/GenBank/DDBJ databases">
        <authorList>
            <person name="Sun Q."/>
            <person name="Kim S."/>
        </authorList>
    </citation>
    <scope>NUCLEOTIDE SEQUENCE</scope>
    <source>
        <strain evidence="14">KCTC 23732</strain>
    </source>
</reference>
<evidence type="ECO:0000256" key="5">
    <source>
        <dbReference type="ARBA" id="ARBA00022448"/>
    </source>
</evidence>
<reference evidence="14" key="1">
    <citation type="journal article" date="2014" name="Int. J. Syst. Evol. Microbiol.">
        <title>Complete genome sequence of Corynebacterium casei LMG S-19264T (=DSM 44701T), isolated from a smear-ripened cheese.</title>
        <authorList>
            <consortium name="US DOE Joint Genome Institute (JGI-PGF)"/>
            <person name="Walter F."/>
            <person name="Albersmeier A."/>
            <person name="Kalinowski J."/>
            <person name="Ruckert C."/>
        </authorList>
    </citation>
    <scope>NUCLEOTIDE SEQUENCE</scope>
    <source>
        <strain evidence="14">KCTC 23732</strain>
    </source>
</reference>
<feature type="chain" id="PRO_5038046523" description="Outer-membrane lipoprotein LolB" evidence="13">
    <location>
        <begin position="29"/>
        <end position="193"/>
    </location>
</feature>
<name>A0A918JNE1_9BURK</name>
<dbReference type="Gene3D" id="2.50.20.10">
    <property type="entry name" value="Lipoprotein localisation LolA/LolB/LppX"/>
    <property type="match status" value="1"/>
</dbReference>
<keyword evidence="10" id="KW-0143">Chaperone</keyword>
<keyword evidence="15" id="KW-1185">Reference proteome</keyword>
<evidence type="ECO:0000256" key="7">
    <source>
        <dbReference type="ARBA" id="ARBA00022927"/>
    </source>
</evidence>
<dbReference type="GO" id="GO:0009279">
    <property type="term" value="C:cell outer membrane"/>
    <property type="evidence" value="ECO:0007669"/>
    <property type="project" value="UniProtKB-SubCell"/>
</dbReference>
<evidence type="ECO:0000256" key="12">
    <source>
        <dbReference type="ARBA" id="ARBA00023288"/>
    </source>
</evidence>
<proteinExistence type="inferred from homology"/>
<comment type="subunit">
    <text evidence="3">Monomer.</text>
</comment>
<evidence type="ECO:0000256" key="13">
    <source>
        <dbReference type="SAM" id="SignalP"/>
    </source>
</evidence>